<reference evidence="4 5" key="1">
    <citation type="submission" date="2017-03" db="EMBL/GenBank/DDBJ databases">
        <title>Genome sequence of Sphingomonas mucosissima DSM 17494.</title>
        <authorList>
            <person name="Poehlein A."/>
            <person name="Wuebbeler J.H."/>
            <person name="Steinbuechel A."/>
            <person name="Daniel R."/>
        </authorList>
    </citation>
    <scope>NUCLEOTIDE SEQUENCE [LARGE SCALE GENOMIC DNA]</scope>
    <source>
        <strain evidence="4 5">DSM 17494</strain>
    </source>
</reference>
<dbReference type="InterPro" id="IPR002933">
    <property type="entry name" value="Peptidase_M20"/>
</dbReference>
<organism evidence="4 5">
    <name type="scientific">Sphingomonas mucosissima</name>
    <dbReference type="NCBI Taxonomy" id="370959"/>
    <lineage>
        <taxon>Bacteria</taxon>
        <taxon>Pseudomonadati</taxon>
        <taxon>Pseudomonadota</taxon>
        <taxon>Alphaproteobacteria</taxon>
        <taxon>Sphingomonadales</taxon>
        <taxon>Sphingomonadaceae</taxon>
        <taxon>Sphingomonas</taxon>
    </lineage>
</organism>
<dbReference type="EC" id="3.5.1.-" evidence="4"/>
<name>A0A245ZRY5_9SPHN</name>
<feature type="domain" description="Peptidase M20 dimerisation" evidence="3">
    <location>
        <begin position="212"/>
        <end position="299"/>
    </location>
</feature>
<dbReference type="PIRSF" id="PIRSF037227">
    <property type="entry name" value="Aminobenzoyl-glu_utiliz_pB"/>
    <property type="match status" value="1"/>
</dbReference>
<evidence type="ECO:0000259" key="3">
    <source>
        <dbReference type="Pfam" id="PF07687"/>
    </source>
</evidence>
<dbReference type="PANTHER" id="PTHR30575">
    <property type="entry name" value="PEPTIDASE M20"/>
    <property type="match status" value="1"/>
</dbReference>
<protein>
    <submittedName>
        <fullName evidence="4">p-aminobenzoyl-glutamate hydrolase subunit B</fullName>
        <ecNumber evidence="4">3.5.1.-</ecNumber>
    </submittedName>
</protein>
<sequence length="490" mass="51434">MIDRAFFAGFAGAALLVAGEAQAGPLAADAREQVLAGVDAKKVETVGKAIWSFAETGYQEQKSAALLAKELKDAGFQVTMGVVGEPTAFLASYRNGAGPVIGITAEYDALPGLAQQTVPTKTPIAGQAHGHGCGHNLLGAASVAAAIAVKKWMIASKTPGELRVYGTPAEEGGSGKVYMVRDGLFKDVDAAVHWHPAGANSAAQSISMANTNGKFRFYGRSSHASGNPEAGRSALDAVEIMNVATNYLREHVPDRTRIHYVITSGGGAPNVVPDYAEVYYYVRSPDPQVVRSVMARVTKAGEGAAIATETRMEFEQIGGVYSMLPNDTLGQVMDKNLRSLGGIAWTAEEKAFAAKMRESVPDARGTIESVAQVQPYAVRTDPDAAGGSTDMSDISWVVPTVGLGTATFVPGMPGHSWQNTAAAGMSIGTKGAVLASRTLALTLAEMIASPDVIATAKAEMEKRRGPDFRYVALIGNRAPALDYRNNSRVE</sequence>
<dbReference type="SUPFAM" id="SSF53187">
    <property type="entry name" value="Zn-dependent exopeptidases"/>
    <property type="match status" value="1"/>
</dbReference>
<dbReference type="GO" id="GO:0046657">
    <property type="term" value="P:folic acid catabolic process"/>
    <property type="evidence" value="ECO:0007669"/>
    <property type="project" value="TreeGrafter"/>
</dbReference>
<evidence type="ECO:0000256" key="2">
    <source>
        <dbReference type="SAM" id="SignalP"/>
    </source>
</evidence>
<evidence type="ECO:0000256" key="1">
    <source>
        <dbReference type="ARBA" id="ARBA00022801"/>
    </source>
</evidence>
<dbReference type="Proteomes" id="UP000197783">
    <property type="component" value="Unassembled WGS sequence"/>
</dbReference>
<dbReference type="PANTHER" id="PTHR30575:SF0">
    <property type="entry name" value="XAA-ARG DIPEPTIDASE"/>
    <property type="match status" value="1"/>
</dbReference>
<gene>
    <name evidence="4" type="primary">abgB_1</name>
    <name evidence="4" type="ORF">SPMU_08220</name>
</gene>
<evidence type="ECO:0000313" key="5">
    <source>
        <dbReference type="Proteomes" id="UP000197783"/>
    </source>
</evidence>
<dbReference type="InterPro" id="IPR017439">
    <property type="entry name" value="Amidohydrolase"/>
</dbReference>
<keyword evidence="1 4" id="KW-0378">Hydrolase</keyword>
<keyword evidence="5" id="KW-1185">Reference proteome</keyword>
<dbReference type="InterPro" id="IPR052030">
    <property type="entry name" value="Peptidase_M20/M20A_hydrolases"/>
</dbReference>
<feature type="chain" id="PRO_5012467538" evidence="2">
    <location>
        <begin position="24"/>
        <end position="490"/>
    </location>
</feature>
<dbReference type="OrthoDB" id="9781032at2"/>
<dbReference type="GO" id="GO:0071713">
    <property type="term" value="F:para-aminobenzoyl-glutamate hydrolase activity"/>
    <property type="evidence" value="ECO:0007669"/>
    <property type="project" value="TreeGrafter"/>
</dbReference>
<keyword evidence="2" id="KW-0732">Signal</keyword>
<proteinExistence type="predicted"/>
<dbReference type="GO" id="GO:0016805">
    <property type="term" value="F:dipeptidase activity"/>
    <property type="evidence" value="ECO:0007669"/>
    <property type="project" value="TreeGrafter"/>
</dbReference>
<dbReference type="AlphaFoldDB" id="A0A245ZRY5"/>
<dbReference type="RefSeq" id="WP_088332155.1">
    <property type="nucleotide sequence ID" value="NZ_NBBJ01000001.1"/>
</dbReference>
<dbReference type="Gene3D" id="3.30.70.360">
    <property type="match status" value="1"/>
</dbReference>
<dbReference type="GO" id="GO:0005737">
    <property type="term" value="C:cytoplasm"/>
    <property type="evidence" value="ECO:0007669"/>
    <property type="project" value="TreeGrafter"/>
</dbReference>
<dbReference type="Pfam" id="PF07687">
    <property type="entry name" value="M20_dimer"/>
    <property type="match status" value="1"/>
</dbReference>
<dbReference type="Pfam" id="PF01546">
    <property type="entry name" value="Peptidase_M20"/>
    <property type="match status" value="1"/>
</dbReference>
<dbReference type="FunFam" id="3.30.70.360:FF:000004">
    <property type="entry name" value="Peptidase M20 domain-containing protein 2"/>
    <property type="match status" value="1"/>
</dbReference>
<dbReference type="SUPFAM" id="SSF55031">
    <property type="entry name" value="Bacterial exopeptidase dimerisation domain"/>
    <property type="match status" value="1"/>
</dbReference>
<dbReference type="InterPro" id="IPR011650">
    <property type="entry name" value="Peptidase_M20_dimer"/>
</dbReference>
<dbReference type="Gene3D" id="3.40.630.10">
    <property type="entry name" value="Zn peptidases"/>
    <property type="match status" value="1"/>
</dbReference>
<dbReference type="InterPro" id="IPR036264">
    <property type="entry name" value="Bact_exopeptidase_dim_dom"/>
</dbReference>
<feature type="signal peptide" evidence="2">
    <location>
        <begin position="1"/>
        <end position="23"/>
    </location>
</feature>
<accession>A0A245ZRY5</accession>
<evidence type="ECO:0000313" key="4">
    <source>
        <dbReference type="EMBL" id="OWK32490.1"/>
    </source>
</evidence>
<dbReference type="NCBIfam" id="TIGR01891">
    <property type="entry name" value="amidohydrolases"/>
    <property type="match status" value="1"/>
</dbReference>
<comment type="caution">
    <text evidence="4">The sequence shown here is derived from an EMBL/GenBank/DDBJ whole genome shotgun (WGS) entry which is preliminary data.</text>
</comment>
<dbReference type="InterPro" id="IPR017145">
    <property type="entry name" value="Aminobenzoyl-glu_utiliz_pB"/>
</dbReference>
<dbReference type="EMBL" id="NBBJ01000001">
    <property type="protein sequence ID" value="OWK32490.1"/>
    <property type="molecule type" value="Genomic_DNA"/>
</dbReference>